<comment type="pathway">
    <text evidence="1">Purine metabolism; purine nucleoside salvage.</text>
</comment>
<comment type="catalytic activity">
    <reaction evidence="8">
        <text>2'-deoxyguanosine + phosphate = 2-deoxy-alpha-D-ribose 1-phosphate + guanine</text>
        <dbReference type="Rhea" id="RHEA:27738"/>
        <dbReference type="ChEBI" id="CHEBI:16235"/>
        <dbReference type="ChEBI" id="CHEBI:17172"/>
        <dbReference type="ChEBI" id="CHEBI:43474"/>
        <dbReference type="ChEBI" id="CHEBI:57259"/>
        <dbReference type="EC" id="2.4.2.1"/>
    </reaction>
</comment>
<feature type="transmembrane region" description="Helical" evidence="13">
    <location>
        <begin position="148"/>
        <end position="166"/>
    </location>
</feature>
<comment type="similarity">
    <text evidence="2">Belongs to the PNP/MTAP phosphorylase family.</text>
</comment>
<protein>
    <recommendedName>
        <fullName evidence="4">Purine nucleoside phosphorylase</fullName>
        <ecNumber evidence="3">2.4.2.1</ecNumber>
    </recommendedName>
    <alternativeName>
        <fullName evidence="12">Inosine phosphorylase</fullName>
    </alternativeName>
    <alternativeName>
        <fullName evidence="11">Inosine-guanosine phosphorylase</fullName>
    </alternativeName>
</protein>
<keyword evidence="13" id="KW-0472">Membrane</keyword>
<name>A0A9P0CEZ2_9CUCU</name>
<dbReference type="GO" id="GO:0004731">
    <property type="term" value="F:purine-nucleoside phosphorylase activity"/>
    <property type="evidence" value="ECO:0007669"/>
    <property type="project" value="UniProtKB-EC"/>
</dbReference>
<reference evidence="15" key="1">
    <citation type="submission" date="2022-01" db="EMBL/GenBank/DDBJ databases">
        <authorList>
            <person name="King R."/>
        </authorList>
    </citation>
    <scope>NUCLEOTIDE SEQUENCE</scope>
</reference>
<evidence type="ECO:0000256" key="11">
    <source>
        <dbReference type="ARBA" id="ARBA00031036"/>
    </source>
</evidence>
<dbReference type="Gene3D" id="3.40.50.1580">
    <property type="entry name" value="Nucleoside phosphorylase domain"/>
    <property type="match status" value="1"/>
</dbReference>
<keyword evidence="5" id="KW-0328">Glycosyltransferase</keyword>
<gene>
    <name evidence="15" type="ORF">PSYICH_LOCUS1854</name>
</gene>
<evidence type="ECO:0000256" key="8">
    <source>
        <dbReference type="ARBA" id="ARBA00023929"/>
    </source>
</evidence>
<organism evidence="15 16">
    <name type="scientific">Psylliodes chrysocephalus</name>
    <dbReference type="NCBI Taxonomy" id="3402493"/>
    <lineage>
        <taxon>Eukaryota</taxon>
        <taxon>Metazoa</taxon>
        <taxon>Ecdysozoa</taxon>
        <taxon>Arthropoda</taxon>
        <taxon>Hexapoda</taxon>
        <taxon>Insecta</taxon>
        <taxon>Pterygota</taxon>
        <taxon>Neoptera</taxon>
        <taxon>Endopterygota</taxon>
        <taxon>Coleoptera</taxon>
        <taxon>Polyphaga</taxon>
        <taxon>Cucujiformia</taxon>
        <taxon>Chrysomeloidea</taxon>
        <taxon>Chrysomelidae</taxon>
        <taxon>Galerucinae</taxon>
        <taxon>Alticini</taxon>
        <taxon>Psylliodes</taxon>
    </lineage>
</organism>
<evidence type="ECO:0000256" key="3">
    <source>
        <dbReference type="ARBA" id="ARBA00011886"/>
    </source>
</evidence>
<dbReference type="NCBIfam" id="TIGR01700">
    <property type="entry name" value="PNPH"/>
    <property type="match status" value="1"/>
</dbReference>
<evidence type="ECO:0000256" key="9">
    <source>
        <dbReference type="ARBA" id="ARBA00023950"/>
    </source>
</evidence>
<evidence type="ECO:0000259" key="14">
    <source>
        <dbReference type="Pfam" id="PF01048"/>
    </source>
</evidence>
<dbReference type="Proteomes" id="UP001153636">
    <property type="component" value="Chromosome 10"/>
</dbReference>
<dbReference type="FunFam" id="3.40.50.1580:FF:000004">
    <property type="entry name" value="Purine nucleoside phosphorylase"/>
    <property type="match status" value="1"/>
</dbReference>
<dbReference type="InterPro" id="IPR000845">
    <property type="entry name" value="Nucleoside_phosphorylase_d"/>
</dbReference>
<dbReference type="EC" id="2.4.2.1" evidence="3"/>
<dbReference type="InterPro" id="IPR011268">
    <property type="entry name" value="Purine_phosphorylase"/>
</dbReference>
<keyword evidence="6" id="KW-0808">Transferase</keyword>
<proteinExistence type="inferred from homology"/>
<dbReference type="NCBIfam" id="NF006054">
    <property type="entry name" value="PRK08202.1"/>
    <property type="match status" value="1"/>
</dbReference>
<dbReference type="CDD" id="cd09009">
    <property type="entry name" value="PNP-EcPNPII_like"/>
    <property type="match status" value="1"/>
</dbReference>
<dbReference type="GO" id="GO:0009116">
    <property type="term" value="P:nucleoside metabolic process"/>
    <property type="evidence" value="ECO:0007669"/>
    <property type="project" value="InterPro"/>
</dbReference>
<evidence type="ECO:0000256" key="2">
    <source>
        <dbReference type="ARBA" id="ARBA00006751"/>
    </source>
</evidence>
<accession>A0A9P0CEZ2</accession>
<evidence type="ECO:0000313" key="15">
    <source>
        <dbReference type="EMBL" id="CAH1100081.1"/>
    </source>
</evidence>
<evidence type="ECO:0000256" key="7">
    <source>
        <dbReference type="ARBA" id="ARBA00023918"/>
    </source>
</evidence>
<dbReference type="GO" id="GO:0005737">
    <property type="term" value="C:cytoplasm"/>
    <property type="evidence" value="ECO:0007669"/>
    <property type="project" value="TreeGrafter"/>
</dbReference>
<dbReference type="InterPro" id="IPR011270">
    <property type="entry name" value="Pur_Nuc_Pase_Ino/Guo-sp"/>
</dbReference>
<feature type="transmembrane region" description="Helical" evidence="13">
    <location>
        <begin position="110"/>
        <end position="127"/>
    </location>
</feature>
<dbReference type="AlphaFoldDB" id="A0A9P0CEZ2"/>
<feature type="domain" description="Nucleoside phosphorylase" evidence="14">
    <location>
        <begin position="72"/>
        <end position="323"/>
    </location>
</feature>
<keyword evidence="16" id="KW-1185">Reference proteome</keyword>
<evidence type="ECO:0000256" key="1">
    <source>
        <dbReference type="ARBA" id="ARBA00005058"/>
    </source>
</evidence>
<sequence length="341" mass="38118">MGDDASPLLTDLSKLCQRHKFFVCFVTSFHHYLNNFIFINLIMGDSEGVYTYWQLEDIADFLKQRSNNIFPKVAIICGSGLSSIANVVENPTEINYDEIPYFPKSTVEGQIGSLVFGTILEVPVIVLKGRFHFYEGYSLSKVSMPSRIFKLLGCSFLIITNAAGGVNKKYRIGDIMMIKDHINFLGFSGNNPLRGPNEDRFGDRFPPMNKCYDKDLRKQAVRIAKKLGLLRKLHQGVYVHVAGPNYQTVAETKMLAICGIDAVGMSTIAEVIAARHSGLIIFGFSLICEEGILDYSSNKKEPDHYDVLEAVKAMEQPLQEFVKLMVKYIGTKTPCTCGSAH</sequence>
<evidence type="ECO:0000256" key="12">
    <source>
        <dbReference type="ARBA" id="ARBA00033072"/>
    </source>
</evidence>
<dbReference type="EMBL" id="OV651822">
    <property type="protein sequence ID" value="CAH1100081.1"/>
    <property type="molecule type" value="Genomic_DNA"/>
</dbReference>
<dbReference type="SUPFAM" id="SSF53167">
    <property type="entry name" value="Purine and uridine phosphorylases"/>
    <property type="match status" value="1"/>
</dbReference>
<keyword evidence="13" id="KW-1133">Transmembrane helix</keyword>
<evidence type="ECO:0000256" key="13">
    <source>
        <dbReference type="SAM" id="Phobius"/>
    </source>
</evidence>
<keyword evidence="13" id="KW-0812">Transmembrane</keyword>
<evidence type="ECO:0000256" key="6">
    <source>
        <dbReference type="ARBA" id="ARBA00022679"/>
    </source>
</evidence>
<dbReference type="PANTHER" id="PTHR11904">
    <property type="entry name" value="METHYLTHIOADENOSINE/PURINE NUCLEOSIDE PHOSPHORYLASE"/>
    <property type="match status" value="1"/>
</dbReference>
<comment type="catalytic activity">
    <reaction evidence="7">
        <text>inosine + phosphate = alpha-D-ribose 1-phosphate + hypoxanthine</text>
        <dbReference type="Rhea" id="RHEA:27646"/>
        <dbReference type="ChEBI" id="CHEBI:17368"/>
        <dbReference type="ChEBI" id="CHEBI:17596"/>
        <dbReference type="ChEBI" id="CHEBI:43474"/>
        <dbReference type="ChEBI" id="CHEBI:57720"/>
        <dbReference type="EC" id="2.4.2.1"/>
    </reaction>
</comment>
<evidence type="ECO:0000313" key="16">
    <source>
        <dbReference type="Proteomes" id="UP001153636"/>
    </source>
</evidence>
<evidence type="ECO:0000256" key="10">
    <source>
        <dbReference type="ARBA" id="ARBA00023970"/>
    </source>
</evidence>
<dbReference type="Pfam" id="PF01048">
    <property type="entry name" value="PNP_UDP_1"/>
    <property type="match status" value="1"/>
</dbReference>
<feature type="transmembrane region" description="Helical" evidence="13">
    <location>
        <begin position="21"/>
        <end position="43"/>
    </location>
</feature>
<dbReference type="NCBIfam" id="TIGR01697">
    <property type="entry name" value="PNPH-PUNA-XAPA"/>
    <property type="match status" value="1"/>
</dbReference>
<comment type="catalytic activity">
    <reaction evidence="9">
        <text>2'-deoxyinosine + phosphate = 2-deoxy-alpha-D-ribose 1-phosphate + hypoxanthine</text>
        <dbReference type="Rhea" id="RHEA:27750"/>
        <dbReference type="ChEBI" id="CHEBI:17368"/>
        <dbReference type="ChEBI" id="CHEBI:28997"/>
        <dbReference type="ChEBI" id="CHEBI:43474"/>
        <dbReference type="ChEBI" id="CHEBI:57259"/>
        <dbReference type="EC" id="2.4.2.1"/>
    </reaction>
</comment>
<comment type="catalytic activity">
    <reaction evidence="10">
        <text>guanosine + phosphate = alpha-D-ribose 1-phosphate + guanine</text>
        <dbReference type="Rhea" id="RHEA:13233"/>
        <dbReference type="ChEBI" id="CHEBI:16235"/>
        <dbReference type="ChEBI" id="CHEBI:16750"/>
        <dbReference type="ChEBI" id="CHEBI:43474"/>
        <dbReference type="ChEBI" id="CHEBI:57720"/>
        <dbReference type="EC" id="2.4.2.1"/>
    </reaction>
</comment>
<evidence type="ECO:0000256" key="4">
    <source>
        <dbReference type="ARBA" id="ARBA00013834"/>
    </source>
</evidence>
<evidence type="ECO:0000256" key="5">
    <source>
        <dbReference type="ARBA" id="ARBA00022676"/>
    </source>
</evidence>
<dbReference type="OrthoDB" id="10261782at2759"/>
<dbReference type="InterPro" id="IPR035994">
    <property type="entry name" value="Nucleoside_phosphorylase_sf"/>
</dbReference>
<dbReference type="PANTHER" id="PTHR11904:SF9">
    <property type="entry name" value="PURINE NUCLEOSIDE PHOSPHORYLASE-RELATED"/>
    <property type="match status" value="1"/>
</dbReference>